<comment type="caution">
    <text evidence="1">The sequence shown here is derived from an EMBL/GenBank/DDBJ whole genome shotgun (WGS) entry which is preliminary data.</text>
</comment>
<keyword evidence="2" id="KW-1185">Reference proteome</keyword>
<proteinExistence type="predicted"/>
<gene>
    <name evidence="1" type="ORF">BDM02DRAFT_3185054</name>
</gene>
<organism evidence="1 2">
    <name type="scientific">Thelephora ganbajun</name>
    <name type="common">Ganba fungus</name>
    <dbReference type="NCBI Taxonomy" id="370292"/>
    <lineage>
        <taxon>Eukaryota</taxon>
        <taxon>Fungi</taxon>
        <taxon>Dikarya</taxon>
        <taxon>Basidiomycota</taxon>
        <taxon>Agaricomycotina</taxon>
        <taxon>Agaricomycetes</taxon>
        <taxon>Thelephorales</taxon>
        <taxon>Thelephoraceae</taxon>
        <taxon>Thelephora</taxon>
    </lineage>
</organism>
<reference evidence="1" key="2">
    <citation type="journal article" date="2020" name="Nat. Commun.">
        <title>Large-scale genome sequencing of mycorrhizal fungi provides insights into the early evolution of symbiotic traits.</title>
        <authorList>
            <person name="Miyauchi S."/>
            <person name="Kiss E."/>
            <person name="Kuo A."/>
            <person name="Drula E."/>
            <person name="Kohler A."/>
            <person name="Sanchez-Garcia M."/>
            <person name="Morin E."/>
            <person name="Andreopoulos B."/>
            <person name="Barry K.W."/>
            <person name="Bonito G."/>
            <person name="Buee M."/>
            <person name="Carver A."/>
            <person name="Chen C."/>
            <person name="Cichocki N."/>
            <person name="Clum A."/>
            <person name="Culley D."/>
            <person name="Crous P.W."/>
            <person name="Fauchery L."/>
            <person name="Girlanda M."/>
            <person name="Hayes R.D."/>
            <person name="Keri Z."/>
            <person name="LaButti K."/>
            <person name="Lipzen A."/>
            <person name="Lombard V."/>
            <person name="Magnuson J."/>
            <person name="Maillard F."/>
            <person name="Murat C."/>
            <person name="Nolan M."/>
            <person name="Ohm R.A."/>
            <person name="Pangilinan J."/>
            <person name="Pereira M.F."/>
            <person name="Perotto S."/>
            <person name="Peter M."/>
            <person name="Pfister S."/>
            <person name="Riley R."/>
            <person name="Sitrit Y."/>
            <person name="Stielow J.B."/>
            <person name="Szollosi G."/>
            <person name="Zifcakova L."/>
            <person name="Stursova M."/>
            <person name="Spatafora J.W."/>
            <person name="Tedersoo L."/>
            <person name="Vaario L.M."/>
            <person name="Yamada A."/>
            <person name="Yan M."/>
            <person name="Wang P."/>
            <person name="Xu J."/>
            <person name="Bruns T."/>
            <person name="Baldrian P."/>
            <person name="Vilgalys R."/>
            <person name="Dunand C."/>
            <person name="Henrissat B."/>
            <person name="Grigoriev I.V."/>
            <person name="Hibbett D."/>
            <person name="Nagy L.G."/>
            <person name="Martin F.M."/>
        </authorList>
    </citation>
    <scope>NUCLEOTIDE SEQUENCE</scope>
    <source>
        <strain evidence="1">P2</strain>
    </source>
</reference>
<accession>A0ACB6ZNJ0</accession>
<name>A0ACB6ZNJ0_THEGA</name>
<evidence type="ECO:0000313" key="2">
    <source>
        <dbReference type="Proteomes" id="UP000886501"/>
    </source>
</evidence>
<dbReference type="EMBL" id="MU117980">
    <property type="protein sequence ID" value="KAF9650903.1"/>
    <property type="molecule type" value="Genomic_DNA"/>
</dbReference>
<sequence>MKIQHKSKKVLPPLPQVVELIEKLVATPNDDLVHVLGDISVWKWPRSDLNAWIKVLNKFDAILEEVIRDYEVDKLQVNDFTLLTKRTICEILRFERMLLENSTNRKTFNSYDRLNSLMLTSDLDVLVLTLTLILRPSQQYSAQPAVAQALNISTHRLQCLTRRWNNIREAGVTLVDLVAEKGRAKIDTLPPDARDVHFTFYRKEIIEDKPQEKLSESVGDVTTHVTSHATPRKPTSALAQPQPPTQTGAVSIFIDRHTLQSKTVMSILADAIETYNIPDDAKFELMCRIRVAQALCHGNDGDREKLVIVRALAIAIFCHTHNEAQALSTLFLPEPDLTTHLAELLQLDRGIPIPVQTAAIAALDGAARYRGKIQEVLAAVNAGVNHGTLMSLLRKTVNDVSNPESTIPHSFVEALLALVTFLASHAAGGNMVVAAGLIPLLIQIIDNRLPQRLMMVSKTMQLVDNVLYGFTNAFQLFCNNRGVETLVDRIEHEVDSNIAEFGGDQPAHEIPVSYGKLPVARAAVLKHILRSMHRMMQTSGTSEGLRGLIDSSLLKSVKKIIGCRSLFGPSILPFAINIMATFVHNEPTSLTIIQEIGLPEAFYKVVESGVEPSFEVIQAIPNALGALCLNQTGQDQLAARPSIIPGLLSIFTSERHLRVLQDKENAVLIGTSIDELIRHHPFLKAAVFEAVRSILGQIEDLGKAFTVPENIRHFYQLIPDPETPPLAADETGVAMDVDQSPASLLVTPSEDPNAQSEEPEKEGLRQKNPESHDNQIVAFIDVIGRFLEGLFQHPVHCKDFVVSTDGLERIGRLTGLPCLPHDFANSIASDSLVQVIRTMVEAATNETLAFLVKLVRESLVETEEFWKFGESTSTFLPLLETKDNLEEVNQRWRSIVALNIRVTMLSDLYSTAGYSHSRGSASLLQALIGRGTPDVITGLGNLHRACVWESIVFKNGVGVKDSDPSMPSFLRLPPDGQADDNPLVQSPSGTSTTENPTPDTNPIERTVSNSAGGNSSPSKAEEGKDSPRSLNIRALSHALNQIPSSLTPLFQSIVKLFFTRRTPDPSTRQRILDTSALIAGVVDKHLSPKIYDDNVSLFTYYTVMLGLASILLVDERTTQHTLHTVLLVSLNRIGGIKSIFDISRSFIGCIEKALGIKEEDRTDVQKEELVHAYGGLKVALNLIHPLISSKPLFEAGQTSFLNIKERGRNDDFDPHDLLVTLRLAAFPLLRDLWNSPWLVLTPLSVCKSVVQTVLELLNSDGEEPSPSSSSSGDAPPTRQGPDENRIRQLTDMGFPRASVERALLRAHNNVAAATDLLLSQPFLLMGDPEPGEQNLDTDSHGDQDSDDTEPGPWERATRDAVNASSEGPTVTPEARRKELAVAREEFTISMPQQALRLLDDHSSLMFDVHTVFTISSEGTQERSINLLIDDITSFSPAAYDVQEQPLAVRCRLLAVVFGEVQPSVVRKAAIEGKKLMDILLALLLSGPSNSEEGYTTPSWLAAHLLLTEALLILGEEPRKISLPKSDENLELDAVPKEELLAGPPFTDARNILFDFCYRLLSLGTISRDEQLSCLRLLVVLTRDHNFATELVKRGGIDLLLKCLRTKADPFTLAGPHSYITTILRHIVEDKNTIEHIMQREIKRFISHPRTRPVDPSAFVRSCSAMALRDPAAFVDATNKVSHLYNPLTSIQNIAVKKDNQEDKSGVQRSTEAPKDAEMQVDEQPITNTEFSESLESVVHFLIAELMRMAKQGSDQLIAVPSNSPPSPTDALATALQAAHTSPATIEAAENSSVNKGEGVNNYTYTCFLMQVLTELLFSYESCKLAFLSYSPKKRCQSSKDTKFRTTALNFFLSDLVSFGTLDSQPTPEARRRIILCNWAMSVLVALCVDPAGGHDLKDVPVDLVSARKFVIEAISRSIKDLPLTASVETRYARLLAITDLCYRLLTVRFGPGIRKTPDEVPTHIAKVMLEKNFVASLTTALGDIDLNYPNIRTVVTSVLKPMEYLTKVAIKMSRASGKTKDLPDEDIADSDVDSEVEDAASNEAREETPDLYRTSSLGMFGGEMEDVNFGPDESMDGDEIGEDEDAEMDFGEDTGSEDTSRTDDDDDMDEEDDEEVDVDDETGESEGAWQDGEEDEADLVENGEEGEGDEDGDDDDDDDDDEVDDGVIWPEGAEQVPGETDEGDDEEGIGGVPVILGEEEEDEDEEWTSPQDGELGVLEAQDTTPGQFPSIFGIGNPFADIDGGGRNGPPLIWTGGRRVVDEATDIFGRPPGAGSSPEATTHPLLLDTSGIQRAANQQSRVTRRLNRTLISDLQPHNLLATLESLIGGSSTIQVLNQLLHQTRPGGPEGLQLDVPAGALLHMESHLMAQRGGRGHVSAVRVERARGNDPRREERDFNPLGTIQRWSEEGKILYGKHASDRLSKLADHVVLKMLPPSLRAAKEAREAREKEVAKLAEAEAEAEAKTQAAKKEEEEATAAATPVTEAPAPAPELPAPAHTDADEEMADEPTTEPLPTANETTGVTSEAPNEQPSASTSTAPPDASTPPPARVTVMIHGSPVDITDTGIDPTFLEALPDDMREEVINQHVRDQRAARVERPADSQISAEFLEALPADIRAEILQQERLDQAQARRRTEEAVNRAAAIPVAPAELDNADFLASLDPQLREVVLLDQDEGFLRTLPPHILAEAQGYREGAHRQHRRTMPTVAARGGPPTSRPPPPPRDAIQLLEKSNVATLVRLLFFPQVLKKNTLFKVLLNLCENTKTRTELFNLLLSVLQEGSGDVAAMDKSFAHMSVRNSKSPSAKALGKQRAMSDTFNPLNLPSDVVPELRARRCLEALTFIVDSNESSSLFFLTEHELPATLRKSSKKGKGKERQTHYPIVSLLSLLDRESLLKASSITESIVGLLASVTRPLTSLKEEKLEDASTPSSSQPQPPSSQRSTQEPQPPSTSEPAATGAENPEQPKTDAAEQDKALLTTPPQIPSPLLRSIVNVLTIGECTGRTFQQTLALIQHVSHVPDAQDTIAQELKLRAQEFGKSLSSDLDELSKALQDSEAESVAGSVASRFASSSSDQAKLLRILKTIDYMYTAKSPAPPPAEGAQQIQRIYETFKFSSLWRKLGDCLTLIDKPELDHIAAILLPLIECLMVVCKYVGSKTSPTGRLVRSASLPQSPVLGSSESMEDLFVAFTDNHRKLLNIMVRNNPSLMSGSFSLLVHNPRVLDFDNKRNYFNQQLHRRPHGREHHSALQLNVRRARVFEDSYQYLQRKTGEQIKYGKLSVRFYDEEGVDAGGVTREWFQILARQMFNPNYALFQPCAADRLTYQPNRASAVNPEHLSFFKFVGRVIGKAIFDGRLLDAYFARSLYRQLLGKPVDYRDVEWVDPEYYKSLCWILENDPSPLDLTFSAEADEFGVTKIVSLKENGEKAPVTLENRKEFVQLSAQYRLYSSIKDQIEALLGGFYEIIPKELISIFNEQEVELLISGTPDIDVDEWRAATEYNGYTSSDPVIVWWWRALKSFNREERAKVLSFATGTSRVPLGGFVDLQGVQGIQRFSIHRAYGDPSRLPQAHTCFNQIDLPQYTSYEMLRQQLLLAINEGGEGFGFA</sequence>
<protein>
    <submittedName>
        <fullName evidence="1">Uncharacterized protein</fullName>
    </submittedName>
</protein>
<evidence type="ECO:0000313" key="1">
    <source>
        <dbReference type="EMBL" id="KAF9650903.1"/>
    </source>
</evidence>
<dbReference type="Proteomes" id="UP000886501">
    <property type="component" value="Unassembled WGS sequence"/>
</dbReference>
<reference evidence="1" key="1">
    <citation type="submission" date="2019-10" db="EMBL/GenBank/DDBJ databases">
        <authorList>
            <consortium name="DOE Joint Genome Institute"/>
            <person name="Kuo A."/>
            <person name="Miyauchi S."/>
            <person name="Kiss E."/>
            <person name="Drula E."/>
            <person name="Kohler A."/>
            <person name="Sanchez-Garcia M."/>
            <person name="Andreopoulos B."/>
            <person name="Barry K.W."/>
            <person name="Bonito G."/>
            <person name="Buee M."/>
            <person name="Carver A."/>
            <person name="Chen C."/>
            <person name="Cichocki N."/>
            <person name="Clum A."/>
            <person name="Culley D."/>
            <person name="Crous P.W."/>
            <person name="Fauchery L."/>
            <person name="Girlanda M."/>
            <person name="Hayes R."/>
            <person name="Keri Z."/>
            <person name="Labutti K."/>
            <person name="Lipzen A."/>
            <person name="Lombard V."/>
            <person name="Magnuson J."/>
            <person name="Maillard F."/>
            <person name="Morin E."/>
            <person name="Murat C."/>
            <person name="Nolan M."/>
            <person name="Ohm R."/>
            <person name="Pangilinan J."/>
            <person name="Pereira M."/>
            <person name="Perotto S."/>
            <person name="Peter M."/>
            <person name="Riley R."/>
            <person name="Sitrit Y."/>
            <person name="Stielow B."/>
            <person name="Szollosi G."/>
            <person name="Zifcakova L."/>
            <person name="Stursova M."/>
            <person name="Spatafora J.W."/>
            <person name="Tedersoo L."/>
            <person name="Vaario L.-M."/>
            <person name="Yamada A."/>
            <person name="Yan M."/>
            <person name="Wang P."/>
            <person name="Xu J."/>
            <person name="Bruns T."/>
            <person name="Baldrian P."/>
            <person name="Vilgalys R."/>
            <person name="Henrissat B."/>
            <person name="Grigoriev I.V."/>
            <person name="Hibbett D."/>
            <person name="Nagy L.G."/>
            <person name="Martin F.M."/>
        </authorList>
    </citation>
    <scope>NUCLEOTIDE SEQUENCE</scope>
    <source>
        <strain evidence="1">P2</strain>
    </source>
</reference>